<gene>
    <name evidence="2" type="primary">benE</name>
    <name evidence="2" type="ORF">GCM10007157_29310</name>
</gene>
<dbReference type="Proteomes" id="UP000623776">
    <property type="component" value="Unassembled WGS sequence"/>
</dbReference>
<sequence>MDTPTTLPSSSSASPHLWRDMSLSTLIAGFVAVIIGYTSSAAIIFQAAAAAGASTAQISSWLWALGIGMGITSLGLSLRYRMPLLTAWSTPGAAFLATSLPGIPIEEAIGAFLFSALLITLCGVTGLFERLMRHIPGAIASALLAGILLRFGLELFNVMESQWLLPLAMLAAWVAGRRCWPSLAVPGVLLVGVGLALWQGQISTQPIPLAPTLPVFTAPVFNPMTLISIGIPLFVITMATQNLPAVAVLRAAGYRPNSSPLITWTGGATLLLAPFGGYALNMAAISAAVCLGPDAHPNPKRRYTAGVAAGVFYIAMGIFGATVTGVFSALPSVLVMALAGIALLSTLGTGLAGAFEKSEQRDAAIVTFLLTGSGVTLLGLGGAFWGMVAGLVVLKISTFSARAHQKDR</sequence>
<feature type="transmembrane region" description="Helical" evidence="1">
    <location>
        <begin position="220"/>
        <end position="240"/>
    </location>
</feature>
<dbReference type="Pfam" id="PF03594">
    <property type="entry name" value="BenE"/>
    <property type="match status" value="1"/>
</dbReference>
<keyword evidence="1" id="KW-1133">Transmembrane helix</keyword>
<feature type="transmembrane region" description="Helical" evidence="1">
    <location>
        <begin position="334"/>
        <end position="355"/>
    </location>
</feature>
<keyword evidence="3" id="KW-1185">Reference proteome</keyword>
<keyword evidence="1" id="KW-0812">Transmembrane</keyword>
<dbReference type="PANTHER" id="PTHR30199">
    <property type="entry name" value="MFS FAMILY TRANSPORTER, PREDICTED SUBSTRATE BENZOATE"/>
    <property type="match status" value="1"/>
</dbReference>
<dbReference type="NCBIfam" id="TIGR00843">
    <property type="entry name" value="benE"/>
    <property type="match status" value="1"/>
</dbReference>
<reference evidence="3" key="1">
    <citation type="journal article" date="2019" name="Int. J. Syst. Evol. Microbiol.">
        <title>The Global Catalogue of Microorganisms (GCM) 10K type strain sequencing project: providing services to taxonomists for standard genome sequencing and annotation.</title>
        <authorList>
            <consortium name="The Broad Institute Genomics Platform"/>
            <consortium name="The Broad Institute Genome Sequencing Center for Infectious Disease"/>
            <person name="Wu L."/>
            <person name="Ma J."/>
        </authorList>
    </citation>
    <scope>NUCLEOTIDE SEQUENCE [LARGE SCALE GENOMIC DNA]</scope>
    <source>
        <strain evidence="3">KCTC 22154</strain>
    </source>
</reference>
<organism evidence="2 3">
    <name type="scientific">Vreelandella hamiltonii</name>
    <dbReference type="NCBI Taxonomy" id="502829"/>
    <lineage>
        <taxon>Bacteria</taxon>
        <taxon>Pseudomonadati</taxon>
        <taxon>Pseudomonadota</taxon>
        <taxon>Gammaproteobacteria</taxon>
        <taxon>Oceanospirillales</taxon>
        <taxon>Halomonadaceae</taxon>
        <taxon>Vreelandella</taxon>
    </lineage>
</organism>
<dbReference type="GO" id="GO:0005886">
    <property type="term" value="C:plasma membrane"/>
    <property type="evidence" value="ECO:0007669"/>
    <property type="project" value="TreeGrafter"/>
</dbReference>
<feature type="transmembrane region" description="Helical" evidence="1">
    <location>
        <begin position="61"/>
        <end position="78"/>
    </location>
</feature>
<protein>
    <submittedName>
        <fullName evidence="2">Benzoate transporter</fullName>
    </submittedName>
</protein>
<feature type="transmembrane region" description="Helical" evidence="1">
    <location>
        <begin position="305"/>
        <end position="327"/>
    </location>
</feature>
<dbReference type="AlphaFoldDB" id="A0A8H9I590"/>
<name>A0A8H9I590_9GAMM</name>
<feature type="transmembrane region" description="Helical" evidence="1">
    <location>
        <begin position="261"/>
        <end position="285"/>
    </location>
</feature>
<feature type="transmembrane region" description="Helical" evidence="1">
    <location>
        <begin position="375"/>
        <end position="394"/>
    </location>
</feature>
<feature type="transmembrane region" description="Helical" evidence="1">
    <location>
        <begin position="135"/>
        <end position="153"/>
    </location>
</feature>
<feature type="transmembrane region" description="Helical" evidence="1">
    <location>
        <begin position="183"/>
        <end position="200"/>
    </location>
</feature>
<feature type="transmembrane region" description="Helical" evidence="1">
    <location>
        <begin position="26"/>
        <end position="49"/>
    </location>
</feature>
<comment type="caution">
    <text evidence="2">The sequence shown here is derived from an EMBL/GenBank/DDBJ whole genome shotgun (WGS) entry which is preliminary data.</text>
</comment>
<dbReference type="GO" id="GO:0042925">
    <property type="term" value="F:benzoate transmembrane transporter activity"/>
    <property type="evidence" value="ECO:0007669"/>
    <property type="project" value="InterPro"/>
</dbReference>
<accession>A0A8H9I590</accession>
<evidence type="ECO:0000313" key="2">
    <source>
        <dbReference type="EMBL" id="GGW35944.1"/>
    </source>
</evidence>
<dbReference type="InterPro" id="IPR004711">
    <property type="entry name" value="Benzoate_Transporter"/>
</dbReference>
<feature type="transmembrane region" description="Helical" evidence="1">
    <location>
        <begin position="109"/>
        <end position="128"/>
    </location>
</feature>
<dbReference type="EMBL" id="BMXN01000021">
    <property type="protein sequence ID" value="GGW35944.1"/>
    <property type="molecule type" value="Genomic_DNA"/>
</dbReference>
<evidence type="ECO:0000313" key="3">
    <source>
        <dbReference type="Proteomes" id="UP000623776"/>
    </source>
</evidence>
<proteinExistence type="predicted"/>
<evidence type="ECO:0000256" key="1">
    <source>
        <dbReference type="SAM" id="Phobius"/>
    </source>
</evidence>
<dbReference type="RefSeq" id="WP_308428141.1">
    <property type="nucleotide sequence ID" value="NZ_BMXN01000021.1"/>
</dbReference>
<dbReference type="PANTHER" id="PTHR30199:SF0">
    <property type="entry name" value="INNER MEMBRANE PROTEIN YDCO"/>
    <property type="match status" value="1"/>
</dbReference>
<keyword evidence="1" id="KW-0472">Membrane</keyword>